<dbReference type="AlphaFoldDB" id="A0A1I2NXH8"/>
<keyword evidence="3 6" id="KW-0694">RNA-binding</keyword>
<dbReference type="Proteomes" id="UP000198752">
    <property type="component" value="Unassembled WGS sequence"/>
</dbReference>
<evidence type="ECO:0000313" key="8">
    <source>
        <dbReference type="EMBL" id="SFG06176.1"/>
    </source>
</evidence>
<dbReference type="Pfam" id="PF00829">
    <property type="entry name" value="Ribosomal_L21p"/>
    <property type="match status" value="1"/>
</dbReference>
<evidence type="ECO:0000256" key="7">
    <source>
        <dbReference type="RuleBase" id="RU000562"/>
    </source>
</evidence>
<dbReference type="HAMAP" id="MF_01363">
    <property type="entry name" value="Ribosomal_bL21"/>
    <property type="match status" value="1"/>
</dbReference>
<dbReference type="SUPFAM" id="SSF141091">
    <property type="entry name" value="L21p-like"/>
    <property type="match status" value="1"/>
</dbReference>
<keyword evidence="5 6" id="KW-0687">Ribonucleoprotein</keyword>
<protein>
    <recommendedName>
        <fullName evidence="6">Large ribosomal subunit protein bL21</fullName>
    </recommendedName>
</protein>
<organism evidence="8 9">
    <name type="scientific">Sporolactobacillus nakayamae</name>
    <dbReference type="NCBI Taxonomy" id="269670"/>
    <lineage>
        <taxon>Bacteria</taxon>
        <taxon>Bacillati</taxon>
        <taxon>Bacillota</taxon>
        <taxon>Bacilli</taxon>
        <taxon>Bacillales</taxon>
        <taxon>Sporolactobacillaceae</taxon>
        <taxon>Sporolactobacillus</taxon>
    </lineage>
</organism>
<dbReference type="InterPro" id="IPR018258">
    <property type="entry name" value="Ribosomal_bL21_CS"/>
</dbReference>
<comment type="subunit">
    <text evidence="6">Part of the 50S ribosomal subunit. Contacts protein L20.</text>
</comment>
<keyword evidence="2 6" id="KW-0699">rRNA-binding</keyword>
<dbReference type="PANTHER" id="PTHR21349:SF0">
    <property type="entry name" value="LARGE RIBOSOMAL SUBUNIT PROTEIN BL21M"/>
    <property type="match status" value="1"/>
</dbReference>
<dbReference type="GO" id="GO:0003735">
    <property type="term" value="F:structural constituent of ribosome"/>
    <property type="evidence" value="ECO:0007669"/>
    <property type="project" value="InterPro"/>
</dbReference>
<sequence length="102" mass="11262">MYAIIETGGKQLKVEEGKSIVVEKLAAEAGDTVTFDKVLFVGGESVKVGAPTVEGATVTAKVVEQGRDKKIIVFKFKKRKNYRRKQGHRQPFTKVVIEKINA</sequence>
<evidence type="ECO:0000256" key="4">
    <source>
        <dbReference type="ARBA" id="ARBA00022980"/>
    </source>
</evidence>
<evidence type="ECO:0000313" key="9">
    <source>
        <dbReference type="Proteomes" id="UP000198752"/>
    </source>
</evidence>
<evidence type="ECO:0000256" key="5">
    <source>
        <dbReference type="ARBA" id="ARBA00023274"/>
    </source>
</evidence>
<reference evidence="9" key="1">
    <citation type="submission" date="2016-10" db="EMBL/GenBank/DDBJ databases">
        <authorList>
            <person name="Varghese N."/>
            <person name="Submissions S."/>
        </authorList>
    </citation>
    <scope>NUCLEOTIDE SEQUENCE [LARGE SCALE GENOMIC DNA]</scope>
    <source>
        <strain evidence="9">ATCC 700379</strain>
    </source>
</reference>
<dbReference type="InterPro" id="IPR036164">
    <property type="entry name" value="bL21-like_sf"/>
</dbReference>
<accession>A0A1I2NXH8</accession>
<dbReference type="NCBIfam" id="TIGR00061">
    <property type="entry name" value="L21"/>
    <property type="match status" value="1"/>
</dbReference>
<dbReference type="STRING" id="269670.SAMN02982927_00514"/>
<comment type="similarity">
    <text evidence="1 6 7">Belongs to the bacterial ribosomal protein bL21 family.</text>
</comment>
<evidence type="ECO:0000256" key="3">
    <source>
        <dbReference type="ARBA" id="ARBA00022884"/>
    </source>
</evidence>
<evidence type="ECO:0000256" key="2">
    <source>
        <dbReference type="ARBA" id="ARBA00022730"/>
    </source>
</evidence>
<dbReference type="GO" id="GO:0005737">
    <property type="term" value="C:cytoplasm"/>
    <property type="evidence" value="ECO:0007669"/>
    <property type="project" value="UniProtKB-ARBA"/>
</dbReference>
<keyword evidence="4 6" id="KW-0689">Ribosomal protein</keyword>
<dbReference type="GO" id="GO:0005840">
    <property type="term" value="C:ribosome"/>
    <property type="evidence" value="ECO:0007669"/>
    <property type="project" value="UniProtKB-KW"/>
</dbReference>
<dbReference type="PANTHER" id="PTHR21349">
    <property type="entry name" value="50S RIBOSOMAL PROTEIN L21"/>
    <property type="match status" value="1"/>
</dbReference>
<gene>
    <name evidence="6" type="primary">rplU</name>
    <name evidence="8" type="ORF">SAMN02982927_00514</name>
</gene>
<dbReference type="PROSITE" id="PS01169">
    <property type="entry name" value="RIBOSOMAL_L21"/>
    <property type="match status" value="1"/>
</dbReference>
<dbReference type="InterPro" id="IPR001787">
    <property type="entry name" value="Ribosomal_bL21"/>
</dbReference>
<keyword evidence="9" id="KW-1185">Reference proteome</keyword>
<dbReference type="RefSeq" id="WP_093669790.1">
    <property type="nucleotide sequence ID" value="NZ_FOOY01000004.1"/>
</dbReference>
<evidence type="ECO:0000256" key="6">
    <source>
        <dbReference type="HAMAP-Rule" id="MF_01363"/>
    </source>
</evidence>
<evidence type="ECO:0000256" key="1">
    <source>
        <dbReference type="ARBA" id="ARBA00008563"/>
    </source>
</evidence>
<name>A0A1I2NXH8_9BACL</name>
<proteinExistence type="inferred from homology"/>
<comment type="function">
    <text evidence="6 7">This protein binds to 23S rRNA in the presence of protein L20.</text>
</comment>
<dbReference type="OrthoDB" id="9813334at2"/>
<dbReference type="GO" id="GO:1990904">
    <property type="term" value="C:ribonucleoprotein complex"/>
    <property type="evidence" value="ECO:0007669"/>
    <property type="project" value="UniProtKB-KW"/>
</dbReference>
<dbReference type="InterPro" id="IPR028909">
    <property type="entry name" value="bL21-like"/>
</dbReference>
<dbReference type="GO" id="GO:0006412">
    <property type="term" value="P:translation"/>
    <property type="evidence" value="ECO:0007669"/>
    <property type="project" value="UniProtKB-UniRule"/>
</dbReference>
<dbReference type="EMBL" id="FOOY01000004">
    <property type="protein sequence ID" value="SFG06176.1"/>
    <property type="molecule type" value="Genomic_DNA"/>
</dbReference>
<dbReference type="GO" id="GO:0019843">
    <property type="term" value="F:rRNA binding"/>
    <property type="evidence" value="ECO:0007669"/>
    <property type="project" value="UniProtKB-UniRule"/>
</dbReference>